<name>A0A6B0U879_IXORI</name>
<feature type="chain" id="PRO_5025651499" evidence="1">
    <location>
        <begin position="25"/>
        <end position="83"/>
    </location>
</feature>
<sequence length="83" mass="9491">MPLLLLKWKLLLTLLKIIIPFVLGSTEYVCLEPTFPDLLLALKKISWTPRFLLTAQQLETQASLARLRATPKCVPLLRFTKSL</sequence>
<organism evidence="2">
    <name type="scientific">Ixodes ricinus</name>
    <name type="common">Common tick</name>
    <name type="synonym">Acarus ricinus</name>
    <dbReference type="NCBI Taxonomy" id="34613"/>
    <lineage>
        <taxon>Eukaryota</taxon>
        <taxon>Metazoa</taxon>
        <taxon>Ecdysozoa</taxon>
        <taxon>Arthropoda</taxon>
        <taxon>Chelicerata</taxon>
        <taxon>Arachnida</taxon>
        <taxon>Acari</taxon>
        <taxon>Parasitiformes</taxon>
        <taxon>Ixodida</taxon>
        <taxon>Ixodoidea</taxon>
        <taxon>Ixodidae</taxon>
        <taxon>Ixodinae</taxon>
        <taxon>Ixodes</taxon>
    </lineage>
</organism>
<evidence type="ECO:0000313" key="2">
    <source>
        <dbReference type="EMBL" id="MXU84870.1"/>
    </source>
</evidence>
<reference evidence="2" key="1">
    <citation type="submission" date="2019-12" db="EMBL/GenBank/DDBJ databases">
        <title>An insight into the sialome of adult female Ixodes ricinus ticks feeding for 6 days.</title>
        <authorList>
            <person name="Perner J."/>
            <person name="Ribeiro J.M.C."/>
        </authorList>
    </citation>
    <scope>NUCLEOTIDE SEQUENCE</scope>
    <source>
        <strain evidence="2">Semi-engorged</strain>
        <tissue evidence="2">Salivary glands</tissue>
    </source>
</reference>
<protein>
    <submittedName>
        <fullName evidence="2">Putative secreted protein</fullName>
    </submittedName>
</protein>
<dbReference type="AlphaFoldDB" id="A0A6B0U879"/>
<evidence type="ECO:0000256" key="1">
    <source>
        <dbReference type="SAM" id="SignalP"/>
    </source>
</evidence>
<feature type="signal peptide" evidence="1">
    <location>
        <begin position="1"/>
        <end position="24"/>
    </location>
</feature>
<dbReference type="EMBL" id="GIFC01002787">
    <property type="protein sequence ID" value="MXU84870.1"/>
    <property type="molecule type" value="Transcribed_RNA"/>
</dbReference>
<keyword evidence="1" id="KW-0732">Signal</keyword>
<proteinExistence type="predicted"/>
<accession>A0A6B0U879</accession>